<dbReference type="RefSeq" id="WP_092687479.1">
    <property type="nucleotide sequence ID" value="NZ_FOGU01000001.1"/>
</dbReference>
<dbReference type="OrthoDB" id="5189031at2"/>
<feature type="transmembrane region" description="Helical" evidence="1">
    <location>
        <begin position="207"/>
        <end position="223"/>
    </location>
</feature>
<evidence type="ECO:0000256" key="1">
    <source>
        <dbReference type="SAM" id="Phobius"/>
    </source>
</evidence>
<reference evidence="2 3" key="1">
    <citation type="submission" date="2016-10" db="EMBL/GenBank/DDBJ databases">
        <authorList>
            <person name="de Groot N.N."/>
        </authorList>
    </citation>
    <scope>NUCLEOTIDE SEQUENCE [LARGE SCALE GENOMIC DNA]</scope>
    <source>
        <strain evidence="2 3">DSM 23042</strain>
    </source>
</reference>
<evidence type="ECO:0008006" key="4">
    <source>
        <dbReference type="Google" id="ProtNLM"/>
    </source>
</evidence>
<dbReference type="InterPro" id="IPR038330">
    <property type="entry name" value="TspO/MBR-related_sf"/>
</dbReference>
<evidence type="ECO:0000313" key="2">
    <source>
        <dbReference type="EMBL" id="SER52790.1"/>
    </source>
</evidence>
<protein>
    <recommendedName>
        <fullName evidence="4">TspO and MBR related proteins</fullName>
    </recommendedName>
</protein>
<proteinExistence type="predicted"/>
<evidence type="ECO:0000313" key="3">
    <source>
        <dbReference type="Proteomes" id="UP000198885"/>
    </source>
</evidence>
<feature type="transmembrane region" description="Helical" evidence="1">
    <location>
        <begin position="99"/>
        <end position="119"/>
    </location>
</feature>
<accession>A0A1H9PXB4</accession>
<keyword evidence="1" id="KW-0472">Membrane</keyword>
<dbReference type="EMBL" id="FOGU01000001">
    <property type="protein sequence ID" value="SER52790.1"/>
    <property type="molecule type" value="Genomic_DNA"/>
</dbReference>
<name>A0A1H9PXB4_9RHOB</name>
<keyword evidence="1" id="KW-1133">Transmembrane helix</keyword>
<sequence>MPILVLAAALAFTLSPLVSDGFNGFTADQFPVPQDEPPVQPAGYAFSIWGLIYLWLIVHAGYGLARRRADPSWQAARPMLLASLAVGAVWIPVANASPLWATLLIWVMLLTALAALIRAGRDDRWLLETPLGLYAGWLTAASFVSLALVAAGWGFVSETVAAWAALFVALAVATAIMRVRPAPGYAAAFGWALIGVAVQNGGTHPGLTILALAGAVAMAWLWVRAVR</sequence>
<keyword evidence="1" id="KW-0812">Transmembrane</keyword>
<dbReference type="Gene3D" id="1.20.1260.100">
    <property type="entry name" value="TspO/MBR protein"/>
    <property type="match status" value="1"/>
</dbReference>
<keyword evidence="3" id="KW-1185">Reference proteome</keyword>
<dbReference type="AlphaFoldDB" id="A0A1H9PXB4"/>
<feature type="transmembrane region" description="Helical" evidence="1">
    <location>
        <begin position="160"/>
        <end position="177"/>
    </location>
</feature>
<gene>
    <name evidence="2" type="ORF">SAMN04490244_101377</name>
</gene>
<feature type="transmembrane region" description="Helical" evidence="1">
    <location>
        <begin position="184"/>
        <end position="201"/>
    </location>
</feature>
<feature type="transmembrane region" description="Helical" evidence="1">
    <location>
        <begin position="43"/>
        <end position="64"/>
    </location>
</feature>
<dbReference type="STRING" id="641238.SAMN04490244_101377"/>
<feature type="transmembrane region" description="Helical" evidence="1">
    <location>
        <begin position="76"/>
        <end position="93"/>
    </location>
</feature>
<dbReference type="Proteomes" id="UP000198885">
    <property type="component" value="Unassembled WGS sequence"/>
</dbReference>
<organism evidence="2 3">
    <name type="scientific">Tranquillimonas rosea</name>
    <dbReference type="NCBI Taxonomy" id="641238"/>
    <lineage>
        <taxon>Bacteria</taxon>
        <taxon>Pseudomonadati</taxon>
        <taxon>Pseudomonadota</taxon>
        <taxon>Alphaproteobacteria</taxon>
        <taxon>Rhodobacterales</taxon>
        <taxon>Roseobacteraceae</taxon>
        <taxon>Tranquillimonas</taxon>
    </lineage>
</organism>
<feature type="transmembrane region" description="Helical" evidence="1">
    <location>
        <begin position="131"/>
        <end position="154"/>
    </location>
</feature>